<evidence type="ECO:0000313" key="1">
    <source>
        <dbReference type="EMBL" id="OXA84050.1"/>
    </source>
</evidence>
<dbReference type="Proteomes" id="UP000198345">
    <property type="component" value="Unassembled WGS sequence"/>
</dbReference>
<accession>A0A226GRR7</accession>
<name>A0A226GRR7_9FLAO</name>
<dbReference type="EMBL" id="MUGW01000071">
    <property type="protein sequence ID" value="OXA84050.1"/>
    <property type="molecule type" value="Genomic_DNA"/>
</dbReference>
<reference evidence="1 2" key="1">
    <citation type="submission" date="2016-11" db="EMBL/GenBank/DDBJ databases">
        <title>Whole genomes of Flavobacteriaceae.</title>
        <authorList>
            <person name="Stine C."/>
            <person name="Li C."/>
            <person name="Tadesse D."/>
        </authorList>
    </citation>
    <scope>NUCLEOTIDE SEQUENCE [LARGE SCALE GENOMIC DNA]</scope>
    <source>
        <strain evidence="1 2">DSM 18292</strain>
    </source>
</reference>
<comment type="caution">
    <text evidence="1">The sequence shown here is derived from an EMBL/GenBank/DDBJ whole genome shotgun (WGS) entry which is preliminary data.</text>
</comment>
<dbReference type="AlphaFoldDB" id="A0A226GRR7"/>
<dbReference type="OrthoDB" id="1322147at2"/>
<dbReference type="RefSeq" id="WP_089051885.1">
    <property type="nucleotide sequence ID" value="NZ_FXTV01000026.1"/>
</dbReference>
<evidence type="ECO:0000313" key="2">
    <source>
        <dbReference type="Proteomes" id="UP000198345"/>
    </source>
</evidence>
<organism evidence="1 2">
    <name type="scientific">Flavobacterium hercynium</name>
    <dbReference type="NCBI Taxonomy" id="387094"/>
    <lineage>
        <taxon>Bacteria</taxon>
        <taxon>Pseudomonadati</taxon>
        <taxon>Bacteroidota</taxon>
        <taxon>Flavobacteriia</taxon>
        <taxon>Flavobacteriales</taxon>
        <taxon>Flavobacteriaceae</taxon>
        <taxon>Flavobacterium</taxon>
    </lineage>
</organism>
<protein>
    <submittedName>
        <fullName evidence="1">Uncharacterized protein</fullName>
    </submittedName>
</protein>
<sequence>MEPNVSYKFSVTHAINFDLFEKKSAATSTYEAAFKQVKSNNFRIEVKRNDFKVNDKEIETKFESVAYEYNKALFPVLFDVIDGSFSLANYNEIAARIELTDAELRFKHDGPGFQYIRNQFLENVSKDGYTMAQHFFSFGLMKVIMLCLQETEKFEDYQFQWEIIPLETTLFCDGNTVFSSEQNLLQYSGQANSTNALFDQITAYGIRNKFLQEESEGEAFITTAITNKTQFINTKLDFEFSETEVKINNSHFNYQEKLAVRRKF</sequence>
<gene>
    <name evidence="1" type="ORF">B0A66_21415</name>
</gene>
<proteinExistence type="predicted"/>
<keyword evidence="2" id="KW-1185">Reference proteome</keyword>